<keyword evidence="2" id="KW-1185">Reference proteome</keyword>
<accession>A0A7G9GNE3</accession>
<protein>
    <submittedName>
        <fullName evidence="1">Uncharacterized protein</fullName>
    </submittedName>
</protein>
<evidence type="ECO:0000313" key="2">
    <source>
        <dbReference type="Proteomes" id="UP000515856"/>
    </source>
</evidence>
<dbReference type="EMBL" id="CP060636">
    <property type="protein sequence ID" value="QNM12325.1"/>
    <property type="molecule type" value="Genomic_DNA"/>
</dbReference>
<proteinExistence type="predicted"/>
<organism evidence="1 2">
    <name type="scientific">[Eubacterium] hominis</name>
    <dbReference type="NCBI Taxonomy" id="2764325"/>
    <lineage>
        <taxon>Bacteria</taxon>
        <taxon>Bacillati</taxon>
        <taxon>Bacillota</taxon>
        <taxon>Erysipelotrichia</taxon>
        <taxon>Erysipelotrichales</taxon>
        <taxon>Erysipelotrichaceae</taxon>
        <taxon>Amedibacillus</taxon>
    </lineage>
</organism>
<name>A0A7G9GNE3_9FIRM</name>
<sequence length="138" mass="15992">MNSIYINVLEDFKIQLPQQVAKEMLLKVGDRLILQYDPERLAEKCFFIEGDEKDRLEKEEYFCIPHRLFKSAGIENQDLQVILGSEELTVTTSANIIKALPSEYIEALMEQHVDLNRMADCIAERINENVLESEEESI</sequence>
<dbReference type="RefSeq" id="WP_117456139.1">
    <property type="nucleotide sequence ID" value="NZ_CP060636.1"/>
</dbReference>
<dbReference type="AlphaFoldDB" id="A0A7G9GNE3"/>
<reference evidence="1 2" key="1">
    <citation type="submission" date="2020-08" db="EMBL/GenBank/DDBJ databases">
        <authorList>
            <person name="Liu C."/>
            <person name="Sun Q."/>
        </authorList>
    </citation>
    <scope>NUCLEOTIDE SEQUENCE [LARGE SCALE GENOMIC DNA]</scope>
    <source>
        <strain evidence="1 2">NSJ-61</strain>
    </source>
</reference>
<dbReference type="KEGG" id="ehn:H9Q80_19160"/>
<gene>
    <name evidence="1" type="ORF">H9Q80_19160</name>
</gene>
<dbReference type="Proteomes" id="UP000515856">
    <property type="component" value="Chromosome"/>
</dbReference>
<evidence type="ECO:0000313" key="1">
    <source>
        <dbReference type="EMBL" id="QNM12325.1"/>
    </source>
</evidence>